<dbReference type="Pfam" id="PF07765">
    <property type="entry name" value="KIP1"/>
    <property type="match status" value="1"/>
</dbReference>
<keyword evidence="1 3" id="KW-0175">Coiled coil</keyword>
<evidence type="ECO:0000256" key="4">
    <source>
        <dbReference type="SAM" id="MobiDB-lite"/>
    </source>
</evidence>
<evidence type="ECO:0000313" key="7">
    <source>
        <dbReference type="Proteomes" id="UP000325577"/>
    </source>
</evidence>
<name>A0A5J5ACP4_9ASTE</name>
<reference evidence="6 7" key="1">
    <citation type="submission" date="2019-09" db="EMBL/GenBank/DDBJ databases">
        <title>A chromosome-level genome assembly of the Chinese tupelo Nyssa sinensis.</title>
        <authorList>
            <person name="Yang X."/>
            <person name="Kang M."/>
            <person name="Yang Y."/>
            <person name="Xiong H."/>
            <person name="Wang M."/>
            <person name="Zhang Z."/>
            <person name="Wang Z."/>
            <person name="Wu H."/>
            <person name="Ma T."/>
            <person name="Liu J."/>
            <person name="Xi Z."/>
        </authorList>
    </citation>
    <scope>NUCLEOTIDE SEQUENCE [LARGE SCALE GENOMIC DNA]</scope>
    <source>
        <strain evidence="6">J267</strain>
        <tissue evidence="6">Leaf</tissue>
    </source>
</reference>
<organism evidence="6 7">
    <name type="scientific">Nyssa sinensis</name>
    <dbReference type="NCBI Taxonomy" id="561372"/>
    <lineage>
        <taxon>Eukaryota</taxon>
        <taxon>Viridiplantae</taxon>
        <taxon>Streptophyta</taxon>
        <taxon>Embryophyta</taxon>
        <taxon>Tracheophyta</taxon>
        <taxon>Spermatophyta</taxon>
        <taxon>Magnoliopsida</taxon>
        <taxon>eudicotyledons</taxon>
        <taxon>Gunneridae</taxon>
        <taxon>Pentapetalae</taxon>
        <taxon>asterids</taxon>
        <taxon>Cornales</taxon>
        <taxon>Nyssaceae</taxon>
        <taxon>Nyssa</taxon>
    </lineage>
</organism>
<feature type="region of interest" description="Disordered" evidence="4">
    <location>
        <begin position="1755"/>
        <end position="1779"/>
    </location>
</feature>
<dbReference type="GO" id="GO:0051015">
    <property type="term" value="F:actin filament binding"/>
    <property type="evidence" value="ECO:0007669"/>
    <property type="project" value="TreeGrafter"/>
</dbReference>
<evidence type="ECO:0000256" key="2">
    <source>
        <dbReference type="ARBA" id="ARBA00038006"/>
    </source>
</evidence>
<feature type="coiled-coil region" evidence="3">
    <location>
        <begin position="1491"/>
        <end position="1551"/>
    </location>
</feature>
<feature type="coiled-coil region" evidence="3">
    <location>
        <begin position="222"/>
        <end position="519"/>
    </location>
</feature>
<dbReference type="PANTHER" id="PTHR32258:SF6">
    <property type="entry name" value="PROTEIN NETWORKED 1A"/>
    <property type="match status" value="1"/>
</dbReference>
<dbReference type="OrthoDB" id="10255522at2759"/>
<feature type="coiled-coil region" evidence="3">
    <location>
        <begin position="1697"/>
        <end position="1745"/>
    </location>
</feature>
<dbReference type="PANTHER" id="PTHR32258">
    <property type="entry name" value="PROTEIN NETWORKED 4A"/>
    <property type="match status" value="1"/>
</dbReference>
<dbReference type="GO" id="GO:0005886">
    <property type="term" value="C:plasma membrane"/>
    <property type="evidence" value="ECO:0007669"/>
    <property type="project" value="TreeGrafter"/>
</dbReference>
<feature type="domain" description="NAB" evidence="5">
    <location>
        <begin position="13"/>
        <end position="93"/>
    </location>
</feature>
<feature type="coiled-coil region" evidence="3">
    <location>
        <begin position="1067"/>
        <end position="1101"/>
    </location>
</feature>
<evidence type="ECO:0000256" key="3">
    <source>
        <dbReference type="SAM" id="Coils"/>
    </source>
</evidence>
<feature type="region of interest" description="Disordered" evidence="4">
    <location>
        <begin position="114"/>
        <end position="135"/>
    </location>
</feature>
<feature type="region of interest" description="Disordered" evidence="4">
    <location>
        <begin position="150"/>
        <end position="181"/>
    </location>
</feature>
<evidence type="ECO:0000256" key="1">
    <source>
        <dbReference type="ARBA" id="ARBA00023054"/>
    </source>
</evidence>
<evidence type="ECO:0000313" key="6">
    <source>
        <dbReference type="EMBL" id="KAA8527632.1"/>
    </source>
</evidence>
<dbReference type="PROSITE" id="PS51774">
    <property type="entry name" value="NAB"/>
    <property type="match status" value="1"/>
</dbReference>
<gene>
    <name evidence="6" type="ORF">F0562_034973</name>
</gene>
<sequence>MATLLHSESRRLYSWWWDSHISPKNSKWLQENLTDMDAKVKAMIKLIEEDADSFARRAEMYYKKRPELMKLVEEFYRAYRALAERYDHATGELRQAHRTMAVAFPNQVPFVLPEDSPSGSSVHESEPHTPEMPHPIRALVDPDDLHKDKLGFSPSDLHAVESSGSYSEESDAGMSKKGLKQPSEMLAATEVVPQNSKFAEGRMRKGLNHEREAKEKKFGYQVSQLTNEYQSLKSKVLSESERAGKAESEVQNLKKALANMQAEKETVLLQYQQSLQKLSNLEGELNRAQKDSKGLNEQASKAQNEVQILKESLVKLEAKRDAGLLQHKECLERISNLEAMIYKAQEDAKGLNERAIKAEIESQYLKKELSKLESEKEAGILQYKQSLEKISDLENKVSLAEKEVKLLNERADRAETEVKKLEKTLAELNEAKEAAALLYEHCLDKISKLESEMSCAQEDVKRLNCEILMGATKLRSADDKCVLLETSNQSLRLELDNLAKKIEMKDQELFQKNEELEKLQTCVQDERLRFVQVEATLVTLQNLHSQSQEGQRALALELKNGLQMLKDLEICKLGLEEEIRQVKDKNQSLNELNLSSTSSMQNLQYEVLSLREMKERLEDEVALQMGKSNTLQQEIHHLKQEINGLNRRYEALLDQVEFVGLNPECVGSSVKDLQDENSKLRQICEQDRDEKEAFFKKLENMEKLLEKNSLLESSLSDVNGDLEALREKVKALQESCQFLHGEKSTLVAEKVALLCQLQIVTENMQKLLDKNNILENSLSGANLELEGLRAKSKSLEEVCQLLNNEKSNLLTERGTLVVQLENVERRLENLEKSFTQLEERYAGLEKEKESTVAQVEELRVSLGAEKQGRASFTLLSETRLASLENHIHLLQEESTWKKKDFEEELGKAVKAQFEIFILQKFIEDMEEKNYSLLIECQKHVEASKLTEELISELESENLEKQVEAELLLDEIEKLKMGMYKVFKALETGPDNGCENKIENEQTFVHHILGNIEDMKCSLSKYNDDKQQLWVENTVLLTLLGQLKLEGSEIESEKKILDQEFKTMTAQLVMVQNEKHELLEMNRQLRSEITEGDQQVNVLQAEMESLCIKQGDLQRAHLELQEEYYKALEENRCLLKKISDLKEEKCLVEEENNVFLLEMLTLGFLSQIFKSFGTEKAVELTVLSEDLHNLHGVNSDLEKEVSILRGSLEMKETENLLMKDSFEKLENQLHEVREINDQLKQDISTGKVFLRQRETELSEAEQKFRAAEDLNSEMCRTVEGLRREAKELEVTTDNLEEQILELSEGTMSQNKEIECLREVNGNLEFEVFILREEVEECRIREENLSSELQERSDEFQLWEDEAAAFFFDLQISAIREVLLENKVHELSGVCESLENGSASKTLEIEQMKERVGLMEAEIGGLKAQLFAYAPLIVSLRENIASLEQNALFWTKLNAADDQEPKVAELAFHLRGKSSQELMENQYMAIPNGISDLQGLQTRIKTVEKVLVEEMERSAMRESLKTNIKLAAAMKEVEELKSKCSSDQEKVRQKEERELGDNLGDNIKLQKTKPEISEVRNGILMKDIPLDQVSDDSLYGIRRANSRADNQMLKLRENAEGDRSIDHTVNESPKQAYAPAEDGFVYHQFEDGEWRREDPSSELQVEKQLSVDKLEVSRSVTKPNQGGNKRKILERLVSDTQKLMSLQATVQDLRRKLEIIKNSKKAKNVDFETVKEQLQEVEETLLQLVDMNGQLTKDIEESTSCSDGQASMELEEAGNVRRKRVSEQARKGSEKIGRLQLEVQKIQYVLLKLEDEKKGKGRIRLSRSRTSTILRDFIHGGRRRSERRRKARLCGCFRPSSSGDGNHI</sequence>
<comment type="similarity">
    <text evidence="2">Belongs to the NET family.</text>
</comment>
<feature type="coiled-coil region" evidence="3">
    <location>
        <begin position="565"/>
        <end position="861"/>
    </location>
</feature>
<dbReference type="InterPro" id="IPR011684">
    <property type="entry name" value="NAB"/>
</dbReference>
<dbReference type="InterPro" id="IPR051861">
    <property type="entry name" value="NET_actin-binding_domain"/>
</dbReference>
<dbReference type="EMBL" id="CM018045">
    <property type="protein sequence ID" value="KAA8527632.1"/>
    <property type="molecule type" value="Genomic_DNA"/>
</dbReference>
<evidence type="ECO:0000259" key="5">
    <source>
        <dbReference type="PROSITE" id="PS51774"/>
    </source>
</evidence>
<feature type="coiled-coil region" evidence="3">
    <location>
        <begin position="1193"/>
        <end position="1304"/>
    </location>
</feature>
<accession>A0A5J5ACP4</accession>
<protein>
    <recommendedName>
        <fullName evidence="5">NAB domain-containing protein</fullName>
    </recommendedName>
</protein>
<proteinExistence type="inferred from homology"/>
<dbReference type="Proteomes" id="UP000325577">
    <property type="component" value="Linkage Group LG21"/>
</dbReference>
<keyword evidence="7" id="KW-1185">Reference proteome</keyword>